<accession>A0ACC0ASU9</accession>
<sequence length="187" mass="21751">MGGMEIIPTLFKDIGWGSLLIINELFYPMMLYEFYANLQRGKIQTGENVVTSRVNGKNIAFEDRLLNSILETLYEHKKMNFHYIAVEHMLGTQSSSAKCLPYGCFLIEVFQHFKITFFGPNDHVVIGKIYNQNTFKRMGFSRNKNGKLIKGGQEVDSEKEEEEEGNEPEDVDEEESDLEMEEERFRR</sequence>
<protein>
    <submittedName>
        <fullName evidence="1">Uncharacterized protein</fullName>
    </submittedName>
</protein>
<organism evidence="1 2">
    <name type="scientific">Catharanthus roseus</name>
    <name type="common">Madagascar periwinkle</name>
    <name type="synonym">Vinca rosea</name>
    <dbReference type="NCBI Taxonomy" id="4058"/>
    <lineage>
        <taxon>Eukaryota</taxon>
        <taxon>Viridiplantae</taxon>
        <taxon>Streptophyta</taxon>
        <taxon>Embryophyta</taxon>
        <taxon>Tracheophyta</taxon>
        <taxon>Spermatophyta</taxon>
        <taxon>Magnoliopsida</taxon>
        <taxon>eudicotyledons</taxon>
        <taxon>Gunneridae</taxon>
        <taxon>Pentapetalae</taxon>
        <taxon>asterids</taxon>
        <taxon>lamiids</taxon>
        <taxon>Gentianales</taxon>
        <taxon>Apocynaceae</taxon>
        <taxon>Rauvolfioideae</taxon>
        <taxon>Vinceae</taxon>
        <taxon>Catharanthinae</taxon>
        <taxon>Catharanthus</taxon>
    </lineage>
</organism>
<evidence type="ECO:0000313" key="1">
    <source>
        <dbReference type="EMBL" id="KAI5664092.1"/>
    </source>
</evidence>
<comment type="caution">
    <text evidence="1">The sequence shown here is derived from an EMBL/GenBank/DDBJ whole genome shotgun (WGS) entry which is preliminary data.</text>
</comment>
<reference evidence="2" key="1">
    <citation type="journal article" date="2023" name="Nat. Plants">
        <title>Single-cell RNA sequencing provides a high-resolution roadmap for understanding the multicellular compartmentation of specialized metabolism.</title>
        <authorList>
            <person name="Sun S."/>
            <person name="Shen X."/>
            <person name="Li Y."/>
            <person name="Li Y."/>
            <person name="Wang S."/>
            <person name="Li R."/>
            <person name="Zhang H."/>
            <person name="Shen G."/>
            <person name="Guo B."/>
            <person name="Wei J."/>
            <person name="Xu J."/>
            <person name="St-Pierre B."/>
            <person name="Chen S."/>
            <person name="Sun C."/>
        </authorList>
    </citation>
    <scope>NUCLEOTIDE SEQUENCE [LARGE SCALE GENOMIC DNA]</scope>
</reference>
<dbReference type="Proteomes" id="UP001060085">
    <property type="component" value="Linkage Group LG05"/>
</dbReference>
<name>A0ACC0ASU9_CATRO</name>
<dbReference type="EMBL" id="CM044705">
    <property type="protein sequence ID" value="KAI5664092.1"/>
    <property type="molecule type" value="Genomic_DNA"/>
</dbReference>
<gene>
    <name evidence="1" type="ORF">M9H77_23415</name>
</gene>
<proteinExistence type="predicted"/>
<evidence type="ECO:0000313" key="2">
    <source>
        <dbReference type="Proteomes" id="UP001060085"/>
    </source>
</evidence>
<keyword evidence="2" id="KW-1185">Reference proteome</keyword>